<dbReference type="GO" id="GO:0003676">
    <property type="term" value="F:nucleic acid binding"/>
    <property type="evidence" value="ECO:0007669"/>
    <property type="project" value="InterPro"/>
</dbReference>
<keyword evidence="3" id="KW-0378">Hydrolase</keyword>
<feature type="region of interest" description="Disordered" evidence="1">
    <location>
        <begin position="1"/>
        <end position="22"/>
    </location>
</feature>
<feature type="compositionally biased region" description="Low complexity" evidence="1">
    <location>
        <begin position="548"/>
        <end position="566"/>
    </location>
</feature>
<sequence length="863" mass="93729">MKHMNDDSSHYRVRSDGSRSSAFSGRCLDIDEDSPFNDLSAVYACSDQAQFAALDATSGIFVREVAHYLGLAGPDLTIPYDFAPLAETVRRRSGRKRRNGTSATSTSDSAGYGENADHETAAPIGGHTPTSSRKKDRGAGRRMRREQREAREHPEQLPDFPAFSPTSTFNGWTHQYAWAEDISEYSALLGATTSGAYKHITSAMTLVHGLPKFHQRCSDGDFTIEHVAFVTRRCRDVAFRYLPSIDDYLADRRADITIETFKRSLTLKIAATQPAEETLEKVAVRRRVDISTGDDGTAYLTLTGPAPELHACYRRVEAFARAVYKGNTAAFGDQLMPGESFDDDRGIDALMLDIFTRTRPQLKLRITSNNTTTGDTSSTDFSIDGLFAGPDGVPMSPEESLLDYIERTFGQMGDEASAAADAEGQGQAAPDYWLRDPRFFEALKNSRPAPGTASRPPGSDPHAPFGTGSSPPDDGSSCAVSYEVLLDMPTHEYWLSHQARTTITVPMFTLLSQFLRTSGDDASTAAVRAPETETHSEGPTAEAEEETGTNGKAEAAAWTTASSANTADKQWADADVCDLAGMLPDGSPLPADMARRLAGYASTWTRILTDPATGTPLDAKATSYTIPNSIRQPLSAQWMNCTMPGCIRRAEATEVDHIIPFDHDSPESGGATRFGNLHHLCKQHHQAKTDRKFSVRMTEPGRLEYTFKHGITTEVMPPDNPINVEHAKLFLKYFATPPPQPTAPPPTAPPPTEPPTAPPTEPPTAPPTVVPPTAPSPAGAAPSGTEAVPSGTEAVPSKKERQRKQAKAEEKPSTVQSETAQSTTDPAGGNQCPGWVEYVDPFSRQPEQNAKLWFWDSGEQPPF</sequence>
<dbReference type="InterPro" id="IPR002711">
    <property type="entry name" value="HNH"/>
</dbReference>
<dbReference type="EMBL" id="CP158281">
    <property type="protein sequence ID" value="XBV87871.1"/>
    <property type="molecule type" value="Genomic_DNA"/>
</dbReference>
<dbReference type="Pfam" id="PF01844">
    <property type="entry name" value="HNH"/>
    <property type="match status" value="1"/>
</dbReference>
<feature type="compositionally biased region" description="Basic and acidic residues" evidence="1">
    <location>
        <begin position="146"/>
        <end position="156"/>
    </location>
</feature>
<name>A0AAU7UGF8_9MICO</name>
<reference evidence="3" key="1">
    <citation type="submission" date="2024-06" db="EMBL/GenBank/DDBJ databases">
        <title>Brevibacterium koreense sp. nov., isolated from jogae-jeotgal, a Korean fermented seafood.</title>
        <authorList>
            <person name="Whon T.W."/>
            <person name="Nam S."/>
            <person name="Kim Y."/>
        </authorList>
    </citation>
    <scope>NUCLEOTIDE SEQUENCE</scope>
    <source>
        <strain evidence="3">CBA3109</strain>
    </source>
</reference>
<feature type="region of interest" description="Disordered" evidence="1">
    <location>
        <begin position="444"/>
        <end position="476"/>
    </location>
</feature>
<feature type="compositionally biased region" description="Basic residues" evidence="1">
    <location>
        <begin position="132"/>
        <end position="145"/>
    </location>
</feature>
<feature type="region of interest" description="Disordered" evidence="1">
    <location>
        <begin position="90"/>
        <end position="164"/>
    </location>
</feature>
<protein>
    <submittedName>
        <fullName evidence="3">HNH endonuclease signature motif containing protein</fullName>
    </submittedName>
</protein>
<dbReference type="PANTHER" id="PTHR45725:SF18">
    <property type="entry name" value="ORC1-LIKE AAA ATPASE DOMAIN-CONTAINING PROTEIN"/>
    <property type="match status" value="1"/>
</dbReference>
<feature type="region of interest" description="Disordered" evidence="1">
    <location>
        <begin position="522"/>
        <end position="566"/>
    </location>
</feature>
<dbReference type="GO" id="GO:0008270">
    <property type="term" value="F:zinc ion binding"/>
    <property type="evidence" value="ECO:0007669"/>
    <property type="project" value="InterPro"/>
</dbReference>
<feature type="compositionally biased region" description="Low complexity" evidence="1">
    <location>
        <begin position="776"/>
        <end position="787"/>
    </location>
</feature>
<feature type="compositionally biased region" description="Low complexity" evidence="1">
    <location>
        <begin position="101"/>
        <end position="110"/>
    </location>
</feature>
<organism evidence="3">
    <name type="scientific">Brevibacterium koreense</name>
    <dbReference type="NCBI Taxonomy" id="3140787"/>
    <lineage>
        <taxon>Bacteria</taxon>
        <taxon>Bacillati</taxon>
        <taxon>Actinomycetota</taxon>
        <taxon>Actinomycetes</taxon>
        <taxon>Micrococcales</taxon>
        <taxon>Brevibacteriaceae</taxon>
        <taxon>Brevibacterium</taxon>
    </lineage>
</organism>
<dbReference type="KEGG" id="bkr:AAFP32_09830"/>
<dbReference type="RefSeq" id="WP_350268990.1">
    <property type="nucleotide sequence ID" value="NZ_CP158281.1"/>
</dbReference>
<dbReference type="AlphaFoldDB" id="A0AAU7UGF8"/>
<dbReference type="GO" id="GO:0004519">
    <property type="term" value="F:endonuclease activity"/>
    <property type="evidence" value="ECO:0007669"/>
    <property type="project" value="UniProtKB-KW"/>
</dbReference>
<feature type="region of interest" description="Disordered" evidence="1">
    <location>
        <begin position="735"/>
        <end position="843"/>
    </location>
</feature>
<dbReference type="Gene3D" id="1.10.30.50">
    <property type="match status" value="1"/>
</dbReference>
<keyword evidence="3" id="KW-0540">Nuclease</keyword>
<proteinExistence type="predicted"/>
<dbReference type="CDD" id="cd00085">
    <property type="entry name" value="HNHc"/>
    <property type="match status" value="1"/>
</dbReference>
<feature type="compositionally biased region" description="Basic and acidic residues" evidence="1">
    <location>
        <begin position="1"/>
        <end position="17"/>
    </location>
</feature>
<dbReference type="InterPro" id="IPR051425">
    <property type="entry name" value="Formin_Homology"/>
</dbReference>
<feature type="domain" description="HNH" evidence="2">
    <location>
        <begin position="640"/>
        <end position="691"/>
    </location>
</feature>
<dbReference type="PANTHER" id="PTHR45725">
    <property type="entry name" value="FORMIN HOMOLOGY 2 FAMILY MEMBER"/>
    <property type="match status" value="1"/>
</dbReference>
<evidence type="ECO:0000313" key="3">
    <source>
        <dbReference type="EMBL" id="XBV87871.1"/>
    </source>
</evidence>
<feature type="compositionally biased region" description="Polar residues" evidence="1">
    <location>
        <begin position="813"/>
        <end position="825"/>
    </location>
</feature>
<accession>A0AAU7UGF8</accession>
<dbReference type="InterPro" id="IPR003615">
    <property type="entry name" value="HNH_nuc"/>
</dbReference>
<evidence type="ECO:0000259" key="2">
    <source>
        <dbReference type="Pfam" id="PF01844"/>
    </source>
</evidence>
<gene>
    <name evidence="3" type="ORF">AAFP32_09830</name>
</gene>
<keyword evidence="3" id="KW-0255">Endonuclease</keyword>
<feature type="compositionally biased region" description="Pro residues" evidence="1">
    <location>
        <begin position="736"/>
        <end position="775"/>
    </location>
</feature>
<evidence type="ECO:0000256" key="1">
    <source>
        <dbReference type="SAM" id="MobiDB-lite"/>
    </source>
</evidence>